<feature type="domain" description="FAM192A/Fyv6 N-terminal" evidence="4">
    <location>
        <begin position="23"/>
        <end position="127"/>
    </location>
</feature>
<accession>A0A427YWG6</accession>
<name>A0A427YWG6_9TREE</name>
<dbReference type="InterPro" id="IPR039845">
    <property type="entry name" value="FAM192A"/>
</dbReference>
<feature type="compositionally biased region" description="Low complexity" evidence="3">
    <location>
        <begin position="137"/>
        <end position="152"/>
    </location>
</feature>
<comment type="subcellular location">
    <subcellularLocation>
        <location evidence="1">Nucleus</location>
    </subcellularLocation>
</comment>
<dbReference type="STRING" id="1890683.A0A427YWG6"/>
<dbReference type="OrthoDB" id="75720at2759"/>
<feature type="region of interest" description="Disordered" evidence="3">
    <location>
        <begin position="1"/>
        <end position="31"/>
    </location>
</feature>
<dbReference type="Proteomes" id="UP000279259">
    <property type="component" value="Unassembled WGS sequence"/>
</dbReference>
<reference evidence="5 6" key="1">
    <citation type="submission" date="2018-11" db="EMBL/GenBank/DDBJ databases">
        <title>Genome sequence of Saitozyma podzolica DSM 27192.</title>
        <authorList>
            <person name="Aliyu H."/>
            <person name="Gorte O."/>
            <person name="Ochsenreither K."/>
        </authorList>
    </citation>
    <scope>NUCLEOTIDE SEQUENCE [LARGE SCALE GENOMIC DNA]</scope>
    <source>
        <strain evidence="5 6">DSM 27192</strain>
    </source>
</reference>
<dbReference type="PANTHER" id="PTHR13495">
    <property type="entry name" value="NEFA-INTERACTING NUCLEAR PROTEIN NIP30"/>
    <property type="match status" value="1"/>
</dbReference>
<evidence type="ECO:0000256" key="3">
    <source>
        <dbReference type="SAM" id="MobiDB-lite"/>
    </source>
</evidence>
<evidence type="ECO:0000313" key="6">
    <source>
        <dbReference type="Proteomes" id="UP000279259"/>
    </source>
</evidence>
<proteinExistence type="predicted"/>
<evidence type="ECO:0000259" key="4">
    <source>
        <dbReference type="Pfam" id="PF10187"/>
    </source>
</evidence>
<dbReference type="InterPro" id="IPR019331">
    <property type="entry name" value="FAM192A/Fyv6_N"/>
</dbReference>
<dbReference type="AlphaFoldDB" id="A0A427YWG6"/>
<evidence type="ECO:0000256" key="2">
    <source>
        <dbReference type="ARBA" id="ARBA00023242"/>
    </source>
</evidence>
<dbReference type="EMBL" id="RSCD01000001">
    <property type="protein sequence ID" value="RSH95365.1"/>
    <property type="molecule type" value="Genomic_DNA"/>
</dbReference>
<protein>
    <recommendedName>
        <fullName evidence="4">FAM192A/Fyv6 N-terminal domain-containing protein</fullName>
    </recommendedName>
</protein>
<gene>
    <name evidence="5" type="ORF">EHS25_000452</name>
</gene>
<dbReference type="Pfam" id="PF10187">
    <property type="entry name" value="FAM192A_Fyv6_N"/>
    <property type="match status" value="1"/>
</dbReference>
<keyword evidence="6" id="KW-1185">Reference proteome</keyword>
<organism evidence="5 6">
    <name type="scientific">Saitozyma podzolica</name>
    <dbReference type="NCBI Taxonomy" id="1890683"/>
    <lineage>
        <taxon>Eukaryota</taxon>
        <taxon>Fungi</taxon>
        <taxon>Dikarya</taxon>
        <taxon>Basidiomycota</taxon>
        <taxon>Agaricomycotina</taxon>
        <taxon>Tremellomycetes</taxon>
        <taxon>Tremellales</taxon>
        <taxon>Trimorphomycetaceae</taxon>
        <taxon>Saitozyma</taxon>
    </lineage>
</organism>
<dbReference type="PANTHER" id="PTHR13495:SF0">
    <property type="entry name" value="PSME3-INTERACTING PROTEIN"/>
    <property type="match status" value="1"/>
</dbReference>
<dbReference type="GO" id="GO:0005634">
    <property type="term" value="C:nucleus"/>
    <property type="evidence" value="ECO:0007669"/>
    <property type="project" value="UniProtKB-SubCell"/>
</dbReference>
<feature type="compositionally biased region" description="Basic and acidic residues" evidence="3">
    <location>
        <begin position="200"/>
        <end position="221"/>
    </location>
</feature>
<feature type="region of interest" description="Disordered" evidence="3">
    <location>
        <begin position="104"/>
        <end position="221"/>
    </location>
</feature>
<feature type="compositionally biased region" description="Basic and acidic residues" evidence="3">
    <location>
        <begin position="104"/>
        <end position="136"/>
    </location>
</feature>
<sequence>MSGQEAAALESLKRAQEGIGSRFETQTSIDEAKARKEEEWKNAYARIGQEPPKVQEDVVHDGRTLYERLQLNKQMKTEEWDEKMKLSNQYRGLDTEEYGFLAARAREQREKERQVADEESREIASYREALAAKHAAESAAAEEASSKPAPQSGPSAPRVPMKAVRKDVKSLLKGVVVKKKPKPEASKGAVAKESVTKTTGKREADGEADKAEAEKRAKVDS</sequence>
<comment type="caution">
    <text evidence="5">The sequence shown here is derived from an EMBL/GenBank/DDBJ whole genome shotgun (WGS) entry which is preliminary data.</text>
</comment>
<keyword evidence="2" id="KW-0539">Nucleus</keyword>
<evidence type="ECO:0000256" key="1">
    <source>
        <dbReference type="ARBA" id="ARBA00004123"/>
    </source>
</evidence>
<evidence type="ECO:0000313" key="5">
    <source>
        <dbReference type="EMBL" id="RSH95365.1"/>
    </source>
</evidence>